<dbReference type="RefSeq" id="XP_038729832.1">
    <property type="nucleotide sequence ID" value="XM_038879321.1"/>
</dbReference>
<proteinExistence type="predicted"/>
<keyword evidence="3" id="KW-1185">Reference proteome</keyword>
<dbReference type="EMBL" id="RCSW01000019">
    <property type="protein sequence ID" value="KAF7933039.1"/>
    <property type="molecule type" value="Genomic_DNA"/>
</dbReference>
<feature type="region of interest" description="Disordered" evidence="1">
    <location>
        <begin position="61"/>
        <end position="105"/>
    </location>
</feature>
<protein>
    <submittedName>
        <fullName evidence="2">Uncharacterized protein</fullName>
    </submittedName>
</protein>
<dbReference type="Proteomes" id="UP000710849">
    <property type="component" value="Unassembled WGS sequence"/>
</dbReference>
<name>A0A9P5IBY2_9HELO</name>
<evidence type="ECO:0000256" key="1">
    <source>
        <dbReference type="SAM" id="MobiDB-lite"/>
    </source>
</evidence>
<evidence type="ECO:0000313" key="2">
    <source>
        <dbReference type="EMBL" id="KAF7933039.1"/>
    </source>
</evidence>
<dbReference type="GeneID" id="62152394"/>
<sequence>MEYNARPVSSLEIAPAVIIYGTTHSSHVVNLALYSSYYGKTHIITDHERVIACFQKPANNLETSKSQGKRGKGNEPDKANPSTRENNPNKHAHSPCDNRISQSSSAQQRKLPTFLIYIFKVLGSFRPALYICNTPKLRGTLSDIQVRKRF</sequence>
<gene>
    <name evidence="2" type="ORF">EAE97_008806</name>
</gene>
<accession>A0A9P5IBY2</accession>
<dbReference type="AlphaFoldDB" id="A0A9P5IBY2"/>
<organism evidence="2 3">
    <name type="scientific">Botrytis byssoidea</name>
    <dbReference type="NCBI Taxonomy" id="139641"/>
    <lineage>
        <taxon>Eukaryota</taxon>
        <taxon>Fungi</taxon>
        <taxon>Dikarya</taxon>
        <taxon>Ascomycota</taxon>
        <taxon>Pezizomycotina</taxon>
        <taxon>Leotiomycetes</taxon>
        <taxon>Helotiales</taxon>
        <taxon>Sclerotiniaceae</taxon>
        <taxon>Botrytis</taxon>
    </lineage>
</organism>
<evidence type="ECO:0000313" key="3">
    <source>
        <dbReference type="Proteomes" id="UP000710849"/>
    </source>
</evidence>
<comment type="caution">
    <text evidence="2">The sequence shown here is derived from an EMBL/GenBank/DDBJ whole genome shotgun (WGS) entry which is preliminary data.</text>
</comment>
<reference evidence="2 3" key="1">
    <citation type="journal article" date="2020" name="Genome Biol. Evol.">
        <title>Comparative genomics of Sclerotiniaceae.</title>
        <authorList>
            <person name="Valero Jimenez C.A."/>
            <person name="Steentjes M."/>
            <person name="Scholten O.E."/>
            <person name="Van Kan J.A.L."/>
        </authorList>
    </citation>
    <scope>NUCLEOTIDE SEQUENCE [LARGE SCALE GENOMIC DNA]</scope>
    <source>
        <strain evidence="2 3">MUCL 94</strain>
    </source>
</reference>